<dbReference type="CDD" id="cd02883">
    <property type="entry name" value="NUDIX_Hydrolase"/>
    <property type="match status" value="1"/>
</dbReference>
<comment type="similarity">
    <text evidence="2">Belongs to the Nudix hydrolase family.</text>
</comment>
<dbReference type="Gene3D" id="3.90.79.10">
    <property type="entry name" value="Nucleoside Triphosphate Pyrophosphohydrolase"/>
    <property type="match status" value="1"/>
</dbReference>
<reference evidence="4" key="1">
    <citation type="submission" date="2021-01" db="EMBL/GenBank/DDBJ databases">
        <title>Modified the classification status of verrucomicrobia.</title>
        <authorList>
            <person name="Feng X."/>
        </authorList>
    </citation>
    <scope>NUCLEOTIDE SEQUENCE</scope>
    <source>
        <strain evidence="4">KCTC 13126</strain>
    </source>
</reference>
<evidence type="ECO:0000313" key="4">
    <source>
        <dbReference type="EMBL" id="MBK1880619.1"/>
    </source>
</evidence>
<dbReference type="EMBL" id="JAENIL010000104">
    <property type="protein sequence ID" value="MBK1880619.1"/>
    <property type="molecule type" value="Genomic_DNA"/>
</dbReference>
<sequence length="137" mass="15591">MEIKTQANTRPRVSAAVIRNNKLETLMVQHKRKDGTEYWQFPGGGLEKGESPDQAVLRELKEETGLDGKIVRELFTIPYKHGLSTTYLIETDRNQTPVLGIDPEEIDQDHKKLADLGWMKISDHRGNPEIEALLEVL</sequence>
<dbReference type="RefSeq" id="WP_200359779.1">
    <property type="nucleotide sequence ID" value="NZ_JAENIL010000104.1"/>
</dbReference>
<accession>A0A934S3X1</accession>
<name>A0A934S3X1_9BACT</name>
<dbReference type="PANTHER" id="PTHR43736:SF2">
    <property type="entry name" value="MUTT_NUDIX FAMILY PROTEIN"/>
    <property type="match status" value="1"/>
</dbReference>
<dbReference type="GO" id="GO:0016787">
    <property type="term" value="F:hydrolase activity"/>
    <property type="evidence" value="ECO:0007669"/>
    <property type="project" value="UniProtKB-KW"/>
</dbReference>
<dbReference type="InterPro" id="IPR015797">
    <property type="entry name" value="NUDIX_hydrolase-like_dom_sf"/>
</dbReference>
<protein>
    <submittedName>
        <fullName evidence="4">NUDIX hydrolase</fullName>
    </submittedName>
</protein>
<gene>
    <name evidence="4" type="ORF">JIN87_27280</name>
</gene>
<dbReference type="PRINTS" id="PR00502">
    <property type="entry name" value="NUDIXFAMILY"/>
</dbReference>
<dbReference type="SUPFAM" id="SSF55811">
    <property type="entry name" value="Nudix"/>
    <property type="match status" value="1"/>
</dbReference>
<dbReference type="PANTHER" id="PTHR43736">
    <property type="entry name" value="ADP-RIBOSE PYROPHOSPHATASE"/>
    <property type="match status" value="1"/>
</dbReference>
<evidence type="ECO:0000313" key="5">
    <source>
        <dbReference type="Proteomes" id="UP000617628"/>
    </source>
</evidence>
<evidence type="ECO:0000256" key="2">
    <source>
        <dbReference type="RuleBase" id="RU003476"/>
    </source>
</evidence>
<comment type="caution">
    <text evidence="4">The sequence shown here is derived from an EMBL/GenBank/DDBJ whole genome shotgun (WGS) entry which is preliminary data.</text>
</comment>
<evidence type="ECO:0000259" key="3">
    <source>
        <dbReference type="PROSITE" id="PS51462"/>
    </source>
</evidence>
<dbReference type="AlphaFoldDB" id="A0A934S3X1"/>
<keyword evidence="1 2" id="KW-0378">Hydrolase</keyword>
<dbReference type="PROSITE" id="PS00893">
    <property type="entry name" value="NUDIX_BOX"/>
    <property type="match status" value="1"/>
</dbReference>
<dbReference type="InterPro" id="IPR000086">
    <property type="entry name" value="NUDIX_hydrolase_dom"/>
</dbReference>
<dbReference type="InterPro" id="IPR020476">
    <property type="entry name" value="Nudix_hydrolase"/>
</dbReference>
<dbReference type="InterPro" id="IPR020084">
    <property type="entry name" value="NUDIX_hydrolase_CS"/>
</dbReference>
<evidence type="ECO:0000256" key="1">
    <source>
        <dbReference type="ARBA" id="ARBA00022801"/>
    </source>
</evidence>
<dbReference type="Proteomes" id="UP000617628">
    <property type="component" value="Unassembled WGS sequence"/>
</dbReference>
<feature type="domain" description="Nudix hydrolase" evidence="3">
    <location>
        <begin position="9"/>
        <end position="137"/>
    </location>
</feature>
<organism evidence="4 5">
    <name type="scientific">Pelagicoccus mobilis</name>
    <dbReference type="NCBI Taxonomy" id="415221"/>
    <lineage>
        <taxon>Bacteria</taxon>
        <taxon>Pseudomonadati</taxon>
        <taxon>Verrucomicrobiota</taxon>
        <taxon>Opitutia</taxon>
        <taxon>Puniceicoccales</taxon>
        <taxon>Pelagicoccaceae</taxon>
        <taxon>Pelagicoccus</taxon>
    </lineage>
</organism>
<keyword evidence="5" id="KW-1185">Reference proteome</keyword>
<dbReference type="PROSITE" id="PS51462">
    <property type="entry name" value="NUDIX"/>
    <property type="match status" value="1"/>
</dbReference>
<proteinExistence type="inferred from homology"/>
<dbReference type="Pfam" id="PF00293">
    <property type="entry name" value="NUDIX"/>
    <property type="match status" value="1"/>
</dbReference>